<feature type="compositionally biased region" description="Basic and acidic residues" evidence="3">
    <location>
        <begin position="35"/>
        <end position="53"/>
    </location>
</feature>
<feature type="region of interest" description="Disordered" evidence="3">
    <location>
        <begin position="1"/>
        <end position="82"/>
    </location>
</feature>
<dbReference type="SUPFAM" id="SSF51735">
    <property type="entry name" value="NAD(P)-binding Rossmann-fold domains"/>
    <property type="match status" value="1"/>
</dbReference>
<evidence type="ECO:0000313" key="4">
    <source>
        <dbReference type="EMBL" id="QEC73637.1"/>
    </source>
</evidence>
<dbReference type="AlphaFoldDB" id="A0A5B8VPT7"/>
<dbReference type="InterPro" id="IPR002347">
    <property type="entry name" value="SDR_fam"/>
</dbReference>
<dbReference type="GO" id="GO:0016614">
    <property type="term" value="F:oxidoreductase activity, acting on CH-OH group of donors"/>
    <property type="evidence" value="ECO:0007669"/>
    <property type="project" value="UniProtKB-ARBA"/>
</dbReference>
<keyword evidence="5" id="KW-1185">Reference proteome</keyword>
<dbReference type="Proteomes" id="UP000321291">
    <property type="component" value="Chromosome"/>
</dbReference>
<dbReference type="FunFam" id="3.40.50.720:FF:000084">
    <property type="entry name" value="Short-chain dehydrogenase reductase"/>
    <property type="match status" value="1"/>
</dbReference>
<dbReference type="PRINTS" id="PR00081">
    <property type="entry name" value="GDHRDH"/>
</dbReference>
<protein>
    <submittedName>
        <fullName evidence="4">SDR family oxidoreductase</fullName>
    </submittedName>
</protein>
<reference evidence="4 5" key="1">
    <citation type="journal article" date="2017" name="Int. J. Syst. Evol. Microbiol.">
        <title>Arachidicoccus ginsenosidivorans sp. nov., with ginsenoside-converting activity isolated from ginseng cultivating soil.</title>
        <authorList>
            <person name="Siddiqi M.Z."/>
            <person name="Aslam Z."/>
            <person name="Im W.T."/>
        </authorList>
    </citation>
    <scope>NUCLEOTIDE SEQUENCE [LARGE SCALE GENOMIC DNA]</scope>
    <source>
        <strain evidence="4 5">Gsoil 809</strain>
    </source>
</reference>
<dbReference type="InterPro" id="IPR036291">
    <property type="entry name" value="NAD(P)-bd_dom_sf"/>
</dbReference>
<organism evidence="4 5">
    <name type="scientific">Arachidicoccus ginsenosidivorans</name>
    <dbReference type="NCBI Taxonomy" id="496057"/>
    <lineage>
        <taxon>Bacteria</taxon>
        <taxon>Pseudomonadati</taxon>
        <taxon>Bacteroidota</taxon>
        <taxon>Chitinophagia</taxon>
        <taxon>Chitinophagales</taxon>
        <taxon>Chitinophagaceae</taxon>
        <taxon>Arachidicoccus</taxon>
    </lineage>
</organism>
<evidence type="ECO:0000256" key="3">
    <source>
        <dbReference type="SAM" id="MobiDB-lite"/>
    </source>
</evidence>
<accession>A0A5B8VPT7</accession>
<dbReference type="RefSeq" id="WP_146786415.1">
    <property type="nucleotide sequence ID" value="NZ_CP042434.1"/>
</dbReference>
<dbReference type="PRINTS" id="PR00080">
    <property type="entry name" value="SDRFAMILY"/>
</dbReference>
<name>A0A5B8VPT7_9BACT</name>
<evidence type="ECO:0000256" key="2">
    <source>
        <dbReference type="ARBA" id="ARBA00023002"/>
    </source>
</evidence>
<dbReference type="PANTHER" id="PTHR48107:SF16">
    <property type="entry name" value="NADPH-DEPENDENT ALDEHYDE REDUCTASE 1, CHLOROPLASTIC"/>
    <property type="match status" value="1"/>
</dbReference>
<gene>
    <name evidence="4" type="ORF">FSB73_20165</name>
</gene>
<dbReference type="InterPro" id="IPR020904">
    <property type="entry name" value="Sc_DH/Rdtase_CS"/>
</dbReference>
<evidence type="ECO:0000313" key="5">
    <source>
        <dbReference type="Proteomes" id="UP000321291"/>
    </source>
</evidence>
<dbReference type="KEGG" id="agi:FSB73_20165"/>
<dbReference type="PROSITE" id="PS00061">
    <property type="entry name" value="ADH_SHORT"/>
    <property type="match status" value="1"/>
</dbReference>
<comment type="similarity">
    <text evidence="1">Belongs to the short-chain dehydrogenases/reductases (SDR) family.</text>
</comment>
<dbReference type="PANTHER" id="PTHR48107">
    <property type="entry name" value="NADPH-DEPENDENT ALDEHYDE REDUCTASE-LIKE PROTEIN, CHLOROPLASTIC-RELATED"/>
    <property type="match status" value="1"/>
</dbReference>
<dbReference type="Pfam" id="PF13561">
    <property type="entry name" value="adh_short_C2"/>
    <property type="match status" value="1"/>
</dbReference>
<proteinExistence type="inferred from homology"/>
<evidence type="ECO:0000256" key="1">
    <source>
        <dbReference type="ARBA" id="ARBA00006484"/>
    </source>
</evidence>
<dbReference type="EMBL" id="CP042434">
    <property type="protein sequence ID" value="QEC73637.1"/>
    <property type="molecule type" value="Genomic_DNA"/>
</dbReference>
<keyword evidence="2" id="KW-0560">Oxidoreductase</keyword>
<dbReference type="Gene3D" id="3.40.50.720">
    <property type="entry name" value="NAD(P)-binding Rossmann-like Domain"/>
    <property type="match status" value="1"/>
</dbReference>
<sequence>MPKDLKKNTSKVIPKPKKDRFQTEQQQTKSPKVSHKVEQEAEKKADQKKKEKSPGFPAQHQKKQPGSEDEMEPEPLSTPIAAPARLLEGKTVIITGGDSGIGKAVALLFASHGANICVVYLNENTDAAKTQQQIEDLGAKSLFLSGDITDQSFCKSAVEQALSHFSGIDILINNAGVQYPKDNPEDITSEQLIKTFSTNVFAAFYFVTAALPYLKKGSCIINTTSVTAYRGSKSLVDYAATKGALVAFTRSLSSALIKRQIRVNAVAPGPIWTPLIVASFSKEKVSKFGTDVPMGRAGQPQEVAPCYLFLATDQSSYMTGQVLHPNGGEIVGG</sequence>
<dbReference type="OrthoDB" id="9803333at2"/>